<accession>A0A518BUG4</accession>
<dbReference type="SUPFAM" id="SSF53590">
    <property type="entry name" value="Nucleoside hydrolase"/>
    <property type="match status" value="1"/>
</dbReference>
<dbReference type="GO" id="GO:0008477">
    <property type="term" value="F:purine nucleosidase activity"/>
    <property type="evidence" value="ECO:0007669"/>
    <property type="project" value="TreeGrafter"/>
</dbReference>
<dbReference type="Proteomes" id="UP000320386">
    <property type="component" value="Chromosome"/>
</dbReference>
<dbReference type="Pfam" id="PF01156">
    <property type="entry name" value="IU_nuc_hydro"/>
    <property type="match status" value="1"/>
</dbReference>
<evidence type="ECO:0000259" key="3">
    <source>
        <dbReference type="Pfam" id="PF01156"/>
    </source>
</evidence>
<dbReference type="InterPro" id="IPR036452">
    <property type="entry name" value="Ribo_hydro-like"/>
</dbReference>
<keyword evidence="5" id="KW-1185">Reference proteome</keyword>
<evidence type="ECO:0000256" key="2">
    <source>
        <dbReference type="ARBA" id="ARBA00023295"/>
    </source>
</evidence>
<dbReference type="InterPro" id="IPR023186">
    <property type="entry name" value="IUNH"/>
</dbReference>
<sequence>MKALDPELLMRRLMWPEGRVRMVLDTDTYNEIDDQFALVYALSSSPRLEVEAVYAAPFHNDRSEGPGHGMELSREEIERIFGLLNLETSGRVFSGSTSWLRDTEGGVASAACDDLIARARASAEDDPLYVVGIGAPTNIASALVAAPDIREKVVVVWLGGHPLYWPTAQEFNLRQDLEASRVLFDSGVPLVLLPCMHVAELARASSAELERYLDGRSEIGTYLSKIFREYEHYPQTEAGRSKQIWDLAPLAWLLDASWVDTVLEASPILTERMTWSRDASRHLIRVARHLDRDPLFADLFAKLG</sequence>
<dbReference type="OrthoDB" id="3795970at2"/>
<dbReference type="GO" id="GO:0006152">
    <property type="term" value="P:purine nucleoside catabolic process"/>
    <property type="evidence" value="ECO:0007669"/>
    <property type="project" value="TreeGrafter"/>
</dbReference>
<proteinExistence type="predicted"/>
<evidence type="ECO:0000256" key="1">
    <source>
        <dbReference type="ARBA" id="ARBA00022801"/>
    </source>
</evidence>
<feature type="domain" description="Inosine/uridine-preferring nucleoside hydrolase" evidence="3">
    <location>
        <begin position="111"/>
        <end position="294"/>
    </location>
</feature>
<dbReference type="PANTHER" id="PTHR12304">
    <property type="entry name" value="INOSINE-URIDINE PREFERRING NUCLEOSIDE HYDROLASE"/>
    <property type="match status" value="1"/>
</dbReference>
<dbReference type="EMBL" id="CP036280">
    <property type="protein sequence ID" value="QDU70574.1"/>
    <property type="molecule type" value="Genomic_DNA"/>
</dbReference>
<keyword evidence="1 4" id="KW-0378">Hydrolase</keyword>
<dbReference type="KEGG" id="mcad:Pan265_04020"/>
<dbReference type="Gene3D" id="3.90.245.10">
    <property type="entry name" value="Ribonucleoside hydrolase-like"/>
    <property type="match status" value="1"/>
</dbReference>
<dbReference type="InterPro" id="IPR001910">
    <property type="entry name" value="Inosine/uridine_hydrolase_dom"/>
</dbReference>
<organism evidence="4 5">
    <name type="scientific">Mucisphaera calidilacus</name>
    <dbReference type="NCBI Taxonomy" id="2527982"/>
    <lineage>
        <taxon>Bacteria</taxon>
        <taxon>Pseudomonadati</taxon>
        <taxon>Planctomycetota</taxon>
        <taxon>Phycisphaerae</taxon>
        <taxon>Phycisphaerales</taxon>
        <taxon>Phycisphaeraceae</taxon>
        <taxon>Mucisphaera</taxon>
    </lineage>
</organism>
<dbReference type="EC" id="3.2.-.-" evidence="4"/>
<dbReference type="AlphaFoldDB" id="A0A518BUG4"/>
<protein>
    <submittedName>
        <fullName evidence="4">Pyrimidine-specific ribonucleoside hydrolase RihA</fullName>
        <ecNumber evidence="4">3.2.-.-</ecNumber>
    </submittedName>
</protein>
<dbReference type="PANTHER" id="PTHR12304:SF4">
    <property type="entry name" value="URIDINE NUCLEOSIDASE"/>
    <property type="match status" value="1"/>
</dbReference>
<evidence type="ECO:0000313" key="4">
    <source>
        <dbReference type="EMBL" id="QDU70574.1"/>
    </source>
</evidence>
<dbReference type="GO" id="GO:0005829">
    <property type="term" value="C:cytosol"/>
    <property type="evidence" value="ECO:0007669"/>
    <property type="project" value="TreeGrafter"/>
</dbReference>
<reference evidence="4 5" key="1">
    <citation type="submission" date="2019-02" db="EMBL/GenBank/DDBJ databases">
        <title>Deep-cultivation of Planctomycetes and their phenomic and genomic characterization uncovers novel biology.</title>
        <authorList>
            <person name="Wiegand S."/>
            <person name="Jogler M."/>
            <person name="Boedeker C."/>
            <person name="Pinto D."/>
            <person name="Vollmers J."/>
            <person name="Rivas-Marin E."/>
            <person name="Kohn T."/>
            <person name="Peeters S.H."/>
            <person name="Heuer A."/>
            <person name="Rast P."/>
            <person name="Oberbeckmann S."/>
            <person name="Bunk B."/>
            <person name="Jeske O."/>
            <person name="Meyerdierks A."/>
            <person name="Storesund J.E."/>
            <person name="Kallscheuer N."/>
            <person name="Luecker S."/>
            <person name="Lage O.M."/>
            <person name="Pohl T."/>
            <person name="Merkel B.J."/>
            <person name="Hornburger P."/>
            <person name="Mueller R.-W."/>
            <person name="Bruemmer F."/>
            <person name="Labrenz M."/>
            <person name="Spormann A.M."/>
            <person name="Op den Camp H."/>
            <person name="Overmann J."/>
            <person name="Amann R."/>
            <person name="Jetten M.S.M."/>
            <person name="Mascher T."/>
            <person name="Medema M.H."/>
            <person name="Devos D.P."/>
            <person name="Kaster A.-K."/>
            <person name="Ovreas L."/>
            <person name="Rohde M."/>
            <person name="Galperin M.Y."/>
            <person name="Jogler C."/>
        </authorList>
    </citation>
    <scope>NUCLEOTIDE SEQUENCE [LARGE SCALE GENOMIC DNA]</scope>
    <source>
        <strain evidence="4 5">Pan265</strain>
    </source>
</reference>
<name>A0A518BUG4_9BACT</name>
<evidence type="ECO:0000313" key="5">
    <source>
        <dbReference type="Proteomes" id="UP000320386"/>
    </source>
</evidence>
<keyword evidence="2 4" id="KW-0326">Glycosidase</keyword>
<gene>
    <name evidence="4" type="primary">rihA</name>
    <name evidence="4" type="ORF">Pan265_04020</name>
</gene>